<protein>
    <submittedName>
        <fullName evidence="2">DUF5106 domain-containing protein</fullName>
    </submittedName>
</protein>
<evidence type="ECO:0000259" key="1">
    <source>
        <dbReference type="Pfam" id="PF17127"/>
    </source>
</evidence>
<dbReference type="Pfam" id="PF17127">
    <property type="entry name" value="DUF5106"/>
    <property type="match status" value="1"/>
</dbReference>
<dbReference type="Proteomes" id="UP000823604">
    <property type="component" value="Unassembled WGS sequence"/>
</dbReference>
<sequence>MKAPSCFRPAFLLILAVLCSCGGRVKGNGSSAPSPVPFPVPEIPVMLQQQGGAAVAGYLCEHFWDGFLDTARVFPVSDTLLLGVSRDGLAKAVAEYAYVVDAISSDPGAFRLQIPRICSSLTALMDAASVSPYFFTWLADELSYFFYNPNSPYRNEDVYGPLALWLSESPLVDDVIKGRYRFESGLCGLNQCGSTAADFGFSDRHGRMYSMHEIDAEYVIMFFTNPGCDACRQIIDRLTSFRTLSGLTLEDLARLGKVAVLNIYIDSDMEAWMDYSVSYPAYWHNGYDPYGVLRDNSLYAIRAIPSMYLLDSEKRVLFKDAVPEKIMAYLQARL</sequence>
<dbReference type="AlphaFoldDB" id="A0A9D9NGM3"/>
<reference evidence="2" key="1">
    <citation type="submission" date="2020-10" db="EMBL/GenBank/DDBJ databases">
        <authorList>
            <person name="Gilroy R."/>
        </authorList>
    </citation>
    <scope>NUCLEOTIDE SEQUENCE</scope>
    <source>
        <strain evidence="2">B1-8020</strain>
    </source>
</reference>
<organism evidence="2 3">
    <name type="scientific">Candidatus Merdivivens pullicola</name>
    <dbReference type="NCBI Taxonomy" id="2840872"/>
    <lineage>
        <taxon>Bacteria</taxon>
        <taxon>Pseudomonadati</taxon>
        <taxon>Bacteroidota</taxon>
        <taxon>Bacteroidia</taxon>
        <taxon>Bacteroidales</taxon>
        <taxon>Muribaculaceae</taxon>
        <taxon>Muribaculaceae incertae sedis</taxon>
        <taxon>Candidatus Merdivivens</taxon>
    </lineage>
</organism>
<accession>A0A9D9NGM3</accession>
<evidence type="ECO:0000313" key="2">
    <source>
        <dbReference type="EMBL" id="MBO8472924.1"/>
    </source>
</evidence>
<dbReference type="SUPFAM" id="SSF52833">
    <property type="entry name" value="Thioredoxin-like"/>
    <property type="match status" value="1"/>
</dbReference>
<dbReference type="Gene3D" id="3.40.30.10">
    <property type="entry name" value="Glutaredoxin"/>
    <property type="match status" value="1"/>
</dbReference>
<reference evidence="2" key="2">
    <citation type="journal article" date="2021" name="PeerJ">
        <title>Extensive microbial diversity within the chicken gut microbiome revealed by metagenomics and culture.</title>
        <authorList>
            <person name="Gilroy R."/>
            <person name="Ravi A."/>
            <person name="Getino M."/>
            <person name="Pursley I."/>
            <person name="Horton D.L."/>
            <person name="Alikhan N.F."/>
            <person name="Baker D."/>
            <person name="Gharbi K."/>
            <person name="Hall N."/>
            <person name="Watson M."/>
            <person name="Adriaenssens E.M."/>
            <person name="Foster-Nyarko E."/>
            <person name="Jarju S."/>
            <person name="Secka A."/>
            <person name="Antonio M."/>
            <person name="Oren A."/>
            <person name="Chaudhuri R.R."/>
            <person name="La Ragione R."/>
            <person name="Hildebrand F."/>
            <person name="Pallen M.J."/>
        </authorList>
    </citation>
    <scope>NUCLEOTIDE SEQUENCE</scope>
    <source>
        <strain evidence="2">B1-8020</strain>
    </source>
</reference>
<evidence type="ECO:0000313" key="3">
    <source>
        <dbReference type="Proteomes" id="UP000823604"/>
    </source>
</evidence>
<dbReference type="InterPro" id="IPR033395">
    <property type="entry name" value="DUF5106"/>
</dbReference>
<feature type="domain" description="DUF5106" evidence="1">
    <location>
        <begin position="34"/>
        <end position="182"/>
    </location>
</feature>
<dbReference type="EMBL" id="JADIMA010000042">
    <property type="protein sequence ID" value="MBO8472924.1"/>
    <property type="molecule type" value="Genomic_DNA"/>
</dbReference>
<gene>
    <name evidence="2" type="ORF">IAB81_04780</name>
</gene>
<proteinExistence type="predicted"/>
<name>A0A9D9NGM3_9BACT</name>
<comment type="caution">
    <text evidence="2">The sequence shown here is derived from an EMBL/GenBank/DDBJ whole genome shotgun (WGS) entry which is preliminary data.</text>
</comment>
<dbReference type="InterPro" id="IPR036249">
    <property type="entry name" value="Thioredoxin-like_sf"/>
</dbReference>
<dbReference type="PROSITE" id="PS51257">
    <property type="entry name" value="PROKAR_LIPOPROTEIN"/>
    <property type="match status" value="1"/>
</dbReference>